<keyword evidence="2" id="KW-0732">Signal</keyword>
<dbReference type="KEGG" id="hmi:soil367_18865"/>
<accession>A0A4P7XMW2</accession>
<keyword evidence="5" id="KW-1185">Reference proteome</keyword>
<evidence type="ECO:0000313" key="4">
    <source>
        <dbReference type="EMBL" id="QCF28134.1"/>
    </source>
</evidence>
<dbReference type="EMBL" id="CP031094">
    <property type="protein sequence ID" value="QCF28134.1"/>
    <property type="molecule type" value="Genomic_DNA"/>
</dbReference>
<feature type="domain" description="TraK C-terminal" evidence="3">
    <location>
        <begin position="230"/>
        <end position="341"/>
    </location>
</feature>
<feature type="region of interest" description="Disordered" evidence="1">
    <location>
        <begin position="56"/>
        <end position="75"/>
    </location>
</feature>
<sequence>MKGNDKVLEYMKMAKVRSVVLAVAAVSAFSHHAIAEVELPVVPVSDLARGNQVDLASDEDAAPGQSEQQGFDSSKLPAIPVVSGSVLRNDVPSAKPLGKGQKVAEITSIEDEEPSGPAYKTTRNVIDAVPGENQLVNVSMGHPNRIVTPFSDPKVLKLDKDALVTVKENVVYFASDKSTPVTLYIREAGDENLAVSLTMIPQKIPPRELFIKLPESAYMAAGGFGSKKAEQWEKSQPYEKTLTDLLRAIALGDVPQGYAVRNRSSAEPAPLCNQRGLRFDFSDAQMIDGQKFKAVVGVVSNLADQPIEFVETNCASRNVAAVAAFPHVYLEPGQKAEVYVVLKDGVEKSRGKKRKSLLGSR</sequence>
<reference evidence="4 5" key="1">
    <citation type="submission" date="2018-07" db="EMBL/GenBank/DDBJ databases">
        <title>Marsedoiliclastica nanhaica gen. nov. sp. nov., a novel marine hydrocarbonoclastic bacterium isolated from an in-situ enriched hydrocarbon-degrading consortium in deep-sea sediment.</title>
        <authorList>
            <person name="Dong C."/>
            <person name="Ma T."/>
            <person name="Liu R."/>
            <person name="Shao Z."/>
        </authorList>
    </citation>
    <scope>NUCLEOTIDE SEQUENCE [LARGE SCALE GENOMIC DNA]</scope>
    <source>
        <strain evidence="5">soil36-7</strain>
        <plasmid evidence="4 5">psoil36-7</plasmid>
    </source>
</reference>
<name>A0A4P7XMW2_9ALTE</name>
<dbReference type="Pfam" id="PF23536">
    <property type="entry name" value="TraK_C"/>
    <property type="match status" value="1"/>
</dbReference>
<dbReference type="Proteomes" id="UP000298049">
    <property type="component" value="Plasmid psoil36-7"/>
</dbReference>
<dbReference type="OrthoDB" id="5298536at2"/>
<evidence type="ECO:0000256" key="1">
    <source>
        <dbReference type="SAM" id="MobiDB-lite"/>
    </source>
</evidence>
<evidence type="ECO:0000259" key="3">
    <source>
        <dbReference type="Pfam" id="PF23536"/>
    </source>
</evidence>
<dbReference type="InterPro" id="IPR055397">
    <property type="entry name" value="TraK_C"/>
</dbReference>
<dbReference type="RefSeq" id="WP_136550805.1">
    <property type="nucleotide sequence ID" value="NZ_CP031094.1"/>
</dbReference>
<keyword evidence="4" id="KW-0614">Plasmid</keyword>
<dbReference type="AlphaFoldDB" id="A0A4P7XMW2"/>
<organism evidence="4 5">
    <name type="scientific">Hydrocarboniclastica marina</name>
    <dbReference type="NCBI Taxonomy" id="2259620"/>
    <lineage>
        <taxon>Bacteria</taxon>
        <taxon>Pseudomonadati</taxon>
        <taxon>Pseudomonadota</taxon>
        <taxon>Gammaproteobacteria</taxon>
        <taxon>Alteromonadales</taxon>
        <taxon>Alteromonadaceae</taxon>
        <taxon>Hydrocarboniclastica</taxon>
    </lineage>
</organism>
<gene>
    <name evidence="4" type="ORF">soil367_18865</name>
</gene>
<feature type="signal peptide" evidence="2">
    <location>
        <begin position="1"/>
        <end position="35"/>
    </location>
</feature>
<proteinExistence type="predicted"/>
<protein>
    <submittedName>
        <fullName evidence="4">Conjugal transfer protein TraK</fullName>
    </submittedName>
</protein>
<evidence type="ECO:0000313" key="5">
    <source>
        <dbReference type="Proteomes" id="UP000298049"/>
    </source>
</evidence>
<evidence type="ECO:0000256" key="2">
    <source>
        <dbReference type="SAM" id="SignalP"/>
    </source>
</evidence>
<geneLocation type="plasmid" evidence="4 5">
    <name>psoil36-7</name>
</geneLocation>
<feature type="chain" id="PRO_5020982396" evidence="2">
    <location>
        <begin position="36"/>
        <end position="361"/>
    </location>
</feature>